<evidence type="ECO:0000256" key="1">
    <source>
        <dbReference type="SAM" id="MobiDB-lite"/>
    </source>
</evidence>
<dbReference type="SUPFAM" id="SSF51182">
    <property type="entry name" value="RmlC-like cupins"/>
    <property type="match status" value="1"/>
</dbReference>
<proteinExistence type="predicted"/>
<evidence type="ECO:0000313" key="3">
    <source>
        <dbReference type="EMBL" id="KAK5108769.1"/>
    </source>
</evidence>
<dbReference type="InterPro" id="IPR011051">
    <property type="entry name" value="RmlC_Cupin_sf"/>
</dbReference>
<protein>
    <submittedName>
        <fullName evidence="3">Uncharacterized protein</fullName>
    </submittedName>
</protein>
<name>A0AAN7TA37_9PEZI</name>
<feature type="transmembrane region" description="Helical" evidence="2">
    <location>
        <begin position="188"/>
        <end position="210"/>
    </location>
</feature>
<sequence>MSARIGSVRRTNTAQLETVKQYGGIRSTKWVRPADGRSVLEIQTTHTPMALQKIPVGLNYLTPPPHWHWYQDEYFHIREGRYIFTLEGKDTTISASDPQPVHIPARARHTFRVDETHPGPCTIEISTGISPRSPKDDPEAEGPNERFFRNIYQYLDDCYHQGAAPSLPQLLLLLHSAEVSMAFPGPAVIVLPLSWLLGLVVGVWVGQYLLGYRASYPEYYDATRESKKGR</sequence>
<keyword evidence="2" id="KW-0472">Membrane</keyword>
<gene>
    <name evidence="3" type="ORF">LTR62_007829</name>
</gene>
<dbReference type="Gene3D" id="2.60.120.10">
    <property type="entry name" value="Jelly Rolls"/>
    <property type="match status" value="1"/>
</dbReference>
<dbReference type="Proteomes" id="UP001310890">
    <property type="component" value="Unassembled WGS sequence"/>
</dbReference>
<organism evidence="3 4">
    <name type="scientific">Meristemomyces frigidus</name>
    <dbReference type="NCBI Taxonomy" id="1508187"/>
    <lineage>
        <taxon>Eukaryota</taxon>
        <taxon>Fungi</taxon>
        <taxon>Dikarya</taxon>
        <taxon>Ascomycota</taxon>
        <taxon>Pezizomycotina</taxon>
        <taxon>Dothideomycetes</taxon>
        <taxon>Dothideomycetidae</taxon>
        <taxon>Mycosphaerellales</taxon>
        <taxon>Teratosphaeriaceae</taxon>
        <taxon>Meristemomyces</taxon>
    </lineage>
</organism>
<dbReference type="EMBL" id="JAVRRL010000078">
    <property type="protein sequence ID" value="KAK5108769.1"/>
    <property type="molecule type" value="Genomic_DNA"/>
</dbReference>
<feature type="region of interest" description="Disordered" evidence="1">
    <location>
        <begin position="123"/>
        <end position="142"/>
    </location>
</feature>
<feature type="compositionally biased region" description="Basic and acidic residues" evidence="1">
    <location>
        <begin position="133"/>
        <end position="142"/>
    </location>
</feature>
<comment type="caution">
    <text evidence="3">The sequence shown here is derived from an EMBL/GenBank/DDBJ whole genome shotgun (WGS) entry which is preliminary data.</text>
</comment>
<reference evidence="3" key="1">
    <citation type="submission" date="2023-08" db="EMBL/GenBank/DDBJ databases">
        <title>Black Yeasts Isolated from many extreme environments.</title>
        <authorList>
            <person name="Coleine C."/>
            <person name="Stajich J.E."/>
            <person name="Selbmann L."/>
        </authorList>
    </citation>
    <scope>NUCLEOTIDE SEQUENCE</scope>
    <source>
        <strain evidence="3">CCFEE 5401</strain>
    </source>
</reference>
<keyword evidence="2" id="KW-0812">Transmembrane</keyword>
<evidence type="ECO:0000313" key="4">
    <source>
        <dbReference type="Proteomes" id="UP001310890"/>
    </source>
</evidence>
<dbReference type="InterPro" id="IPR014710">
    <property type="entry name" value="RmlC-like_jellyroll"/>
</dbReference>
<evidence type="ECO:0000256" key="2">
    <source>
        <dbReference type="SAM" id="Phobius"/>
    </source>
</evidence>
<keyword evidence="2" id="KW-1133">Transmembrane helix</keyword>
<accession>A0AAN7TA37</accession>
<dbReference type="AlphaFoldDB" id="A0AAN7TA37"/>